<name>A0A011MXZ4_9PROT</name>
<dbReference type="AlphaFoldDB" id="A0A011MXZ4"/>
<keyword evidence="2" id="KW-1185">Reference proteome</keyword>
<dbReference type="Proteomes" id="UP000020218">
    <property type="component" value="Unassembled WGS sequence"/>
</dbReference>
<proteinExistence type="predicted"/>
<dbReference type="PATRIC" id="fig|1454001.3.peg.2032"/>
<comment type="caution">
    <text evidence="1">The sequence shown here is derived from an EMBL/GenBank/DDBJ whole genome shotgun (WGS) entry which is preliminary data.</text>
</comment>
<evidence type="ECO:0000313" key="2">
    <source>
        <dbReference type="Proteomes" id="UP000020218"/>
    </source>
</evidence>
<dbReference type="STRING" id="1454001.AW08_01992"/>
<evidence type="ECO:0000313" key="1">
    <source>
        <dbReference type="EMBL" id="EXI67436.1"/>
    </source>
</evidence>
<organism evidence="1 2">
    <name type="scientific">Candidatus Accumulibacter adjunctus</name>
    <dbReference type="NCBI Taxonomy" id="1454001"/>
    <lineage>
        <taxon>Bacteria</taxon>
        <taxon>Pseudomonadati</taxon>
        <taxon>Pseudomonadota</taxon>
        <taxon>Betaproteobacteria</taxon>
        <taxon>Candidatus Accumulibacter</taxon>
    </lineage>
</organism>
<reference evidence="1" key="1">
    <citation type="submission" date="2014-02" db="EMBL/GenBank/DDBJ databases">
        <title>Expanding our view of genomic diversity in Candidatus Accumulibacter clades.</title>
        <authorList>
            <person name="Skennerton C.T."/>
            <person name="Barr J.J."/>
            <person name="Slater F.R."/>
            <person name="Bond P.L."/>
            <person name="Tyson G.W."/>
        </authorList>
    </citation>
    <scope>NUCLEOTIDE SEQUENCE [LARGE SCALE GENOMIC DNA]</scope>
</reference>
<protein>
    <submittedName>
        <fullName evidence="1">Uncharacterized protein</fullName>
    </submittedName>
</protein>
<accession>A0A011MXZ4</accession>
<gene>
    <name evidence="1" type="ORF">AW08_01992</name>
</gene>
<dbReference type="EMBL" id="JFAX01000010">
    <property type="protein sequence ID" value="EXI67436.1"/>
    <property type="molecule type" value="Genomic_DNA"/>
</dbReference>
<sequence>MMRRTRPIIPGAGWSGLFSTMEQQAQTLVRLAKAADAVVQGRESAHSVRLLDLDQRREDLWRRSCAAIDSLADRSHRGGLDELRSTSESLDRAAAGLFRTATACGCGYPAAGESIGLMLRHIRREGEGLQDACAGLARGDSAVPFAAGDACGSRNPLGSYRSMALLELLPVAGAGWRPAQDDLAEVAGPAAVSGESWQAQMLAALHEVVGELTGAGEILKRLAQRLADGLVVQQQRASDSCLIVPQGSAAI</sequence>